<reference evidence="1" key="2">
    <citation type="journal article" date="2015" name="Fish Shellfish Immunol.">
        <title>Early steps in the European eel (Anguilla anguilla)-Vibrio vulnificus interaction in the gills: Role of the RtxA13 toxin.</title>
        <authorList>
            <person name="Callol A."/>
            <person name="Pajuelo D."/>
            <person name="Ebbesson L."/>
            <person name="Teles M."/>
            <person name="MacKenzie S."/>
            <person name="Amaro C."/>
        </authorList>
    </citation>
    <scope>NUCLEOTIDE SEQUENCE</scope>
</reference>
<dbReference type="AlphaFoldDB" id="A0A0E9PST8"/>
<proteinExistence type="predicted"/>
<name>A0A0E9PST8_ANGAN</name>
<accession>A0A0E9PST8</accession>
<organism evidence="1">
    <name type="scientific">Anguilla anguilla</name>
    <name type="common">European freshwater eel</name>
    <name type="synonym">Muraena anguilla</name>
    <dbReference type="NCBI Taxonomy" id="7936"/>
    <lineage>
        <taxon>Eukaryota</taxon>
        <taxon>Metazoa</taxon>
        <taxon>Chordata</taxon>
        <taxon>Craniata</taxon>
        <taxon>Vertebrata</taxon>
        <taxon>Euteleostomi</taxon>
        <taxon>Actinopterygii</taxon>
        <taxon>Neopterygii</taxon>
        <taxon>Teleostei</taxon>
        <taxon>Anguilliformes</taxon>
        <taxon>Anguillidae</taxon>
        <taxon>Anguilla</taxon>
    </lineage>
</organism>
<reference evidence="1" key="1">
    <citation type="submission" date="2014-11" db="EMBL/GenBank/DDBJ databases">
        <authorList>
            <person name="Amaro Gonzalez C."/>
        </authorList>
    </citation>
    <scope>NUCLEOTIDE SEQUENCE</scope>
</reference>
<evidence type="ECO:0000313" key="1">
    <source>
        <dbReference type="EMBL" id="JAH06913.1"/>
    </source>
</evidence>
<protein>
    <submittedName>
        <fullName evidence="1">Uncharacterized protein</fullName>
    </submittedName>
</protein>
<sequence>MGNIRPINSIQTPYLDIRIPLFGLIMKR</sequence>
<dbReference type="EMBL" id="GBXM01101664">
    <property type="protein sequence ID" value="JAH06913.1"/>
    <property type="molecule type" value="Transcribed_RNA"/>
</dbReference>